<dbReference type="InterPro" id="IPR000198">
    <property type="entry name" value="RhoGAP_dom"/>
</dbReference>
<reference evidence="3" key="1">
    <citation type="submission" date="2020-01" db="EMBL/GenBank/DDBJ databases">
        <title>Development of genomics and gene disruption for Polysphondylium violaceum indicates a role for the polyketide synthase stlB in stalk morphogenesis.</title>
        <authorList>
            <person name="Narita B."/>
            <person name="Kawabe Y."/>
            <person name="Kin K."/>
            <person name="Saito T."/>
            <person name="Gibbs R."/>
            <person name="Kuspa A."/>
            <person name="Muzny D."/>
            <person name="Queller D."/>
            <person name="Richards S."/>
            <person name="Strassman J."/>
            <person name="Sucgang R."/>
            <person name="Worley K."/>
            <person name="Schaap P."/>
        </authorList>
    </citation>
    <scope>NUCLEOTIDE SEQUENCE</scope>
    <source>
        <strain evidence="3">QSvi11</strain>
    </source>
</reference>
<feature type="domain" description="Rho-GAP" evidence="2">
    <location>
        <begin position="48"/>
        <end position="242"/>
    </location>
</feature>
<feature type="compositionally biased region" description="Polar residues" evidence="1">
    <location>
        <begin position="638"/>
        <end position="652"/>
    </location>
</feature>
<protein>
    <recommendedName>
        <fullName evidence="2">Rho-GAP domain-containing protein</fullName>
    </recommendedName>
</protein>
<organism evidence="3 4">
    <name type="scientific">Polysphondylium violaceum</name>
    <dbReference type="NCBI Taxonomy" id="133409"/>
    <lineage>
        <taxon>Eukaryota</taxon>
        <taxon>Amoebozoa</taxon>
        <taxon>Evosea</taxon>
        <taxon>Eumycetozoa</taxon>
        <taxon>Dictyostelia</taxon>
        <taxon>Dictyosteliales</taxon>
        <taxon>Dictyosteliaceae</taxon>
        <taxon>Polysphondylium</taxon>
    </lineage>
</organism>
<evidence type="ECO:0000259" key="2">
    <source>
        <dbReference type="PROSITE" id="PS50238"/>
    </source>
</evidence>
<feature type="region of interest" description="Disordered" evidence="1">
    <location>
        <begin position="363"/>
        <end position="400"/>
    </location>
</feature>
<keyword evidence="4" id="KW-1185">Reference proteome</keyword>
<dbReference type="InterPro" id="IPR008936">
    <property type="entry name" value="Rho_GTPase_activation_prot"/>
</dbReference>
<proteinExistence type="predicted"/>
<accession>A0A8J4PVS7</accession>
<feature type="region of interest" description="Disordered" evidence="1">
    <location>
        <begin position="316"/>
        <end position="335"/>
    </location>
</feature>
<dbReference type="Proteomes" id="UP000695562">
    <property type="component" value="Unassembled WGS sequence"/>
</dbReference>
<gene>
    <name evidence="3" type="ORF">CYY_005039</name>
</gene>
<dbReference type="GO" id="GO:0007165">
    <property type="term" value="P:signal transduction"/>
    <property type="evidence" value="ECO:0007669"/>
    <property type="project" value="InterPro"/>
</dbReference>
<feature type="region of interest" description="Disordered" evidence="1">
    <location>
        <begin position="450"/>
        <end position="503"/>
    </location>
</feature>
<dbReference type="PROSITE" id="PS50238">
    <property type="entry name" value="RHOGAP"/>
    <property type="match status" value="1"/>
</dbReference>
<dbReference type="PANTHER" id="PTHR15904:SF17">
    <property type="entry name" value="RHO-GAP DOMAIN-CONTAINING PROTEIN"/>
    <property type="match status" value="1"/>
</dbReference>
<feature type="compositionally biased region" description="Basic and acidic residues" evidence="1">
    <location>
        <begin position="265"/>
        <end position="275"/>
    </location>
</feature>
<feature type="compositionally biased region" description="Low complexity" evidence="1">
    <location>
        <begin position="683"/>
        <end position="697"/>
    </location>
</feature>
<dbReference type="SMART" id="SM00324">
    <property type="entry name" value="RhoGAP"/>
    <property type="match status" value="1"/>
</dbReference>
<feature type="compositionally biased region" description="Low complexity" evidence="1">
    <location>
        <begin position="653"/>
        <end position="674"/>
    </location>
</feature>
<feature type="region of interest" description="Disordered" evidence="1">
    <location>
        <begin position="586"/>
        <end position="697"/>
    </location>
</feature>
<dbReference type="Gene3D" id="1.10.555.10">
    <property type="entry name" value="Rho GTPase activation protein"/>
    <property type="match status" value="1"/>
</dbReference>
<dbReference type="EMBL" id="AJWJ01000191">
    <property type="protein sequence ID" value="KAF2073654.1"/>
    <property type="molecule type" value="Genomic_DNA"/>
</dbReference>
<evidence type="ECO:0000313" key="4">
    <source>
        <dbReference type="Proteomes" id="UP000695562"/>
    </source>
</evidence>
<feature type="region of interest" description="Disordered" evidence="1">
    <location>
        <begin position="20"/>
        <end position="39"/>
    </location>
</feature>
<feature type="compositionally biased region" description="Low complexity" evidence="1">
    <location>
        <begin position="785"/>
        <end position="806"/>
    </location>
</feature>
<feature type="region of interest" description="Disordered" evidence="1">
    <location>
        <begin position="252"/>
        <end position="288"/>
    </location>
</feature>
<feature type="compositionally biased region" description="Low complexity" evidence="1">
    <location>
        <begin position="452"/>
        <end position="481"/>
    </location>
</feature>
<dbReference type="AlphaFoldDB" id="A0A8J4PVS7"/>
<dbReference type="SUPFAM" id="SSF48350">
    <property type="entry name" value="GTPase activation domain, GAP"/>
    <property type="match status" value="1"/>
</dbReference>
<name>A0A8J4PVS7_9MYCE</name>
<evidence type="ECO:0000313" key="3">
    <source>
        <dbReference type="EMBL" id="KAF2073654.1"/>
    </source>
</evidence>
<dbReference type="Pfam" id="PF00620">
    <property type="entry name" value="RhoGAP"/>
    <property type="match status" value="1"/>
</dbReference>
<comment type="caution">
    <text evidence="3">The sequence shown here is derived from an EMBL/GenBank/DDBJ whole genome shotgun (WGS) entry which is preliminary data.</text>
</comment>
<feature type="compositionally biased region" description="Low complexity" evidence="1">
    <location>
        <begin position="598"/>
        <end position="637"/>
    </location>
</feature>
<dbReference type="PANTHER" id="PTHR15904">
    <property type="entry name" value="FAM13"/>
    <property type="match status" value="1"/>
</dbReference>
<feature type="compositionally biased region" description="Low complexity" evidence="1">
    <location>
        <begin position="276"/>
        <end position="288"/>
    </location>
</feature>
<feature type="region of interest" description="Disordered" evidence="1">
    <location>
        <begin position="785"/>
        <end position="813"/>
    </location>
</feature>
<dbReference type="CDD" id="cd00159">
    <property type="entry name" value="RhoGAP"/>
    <property type="match status" value="1"/>
</dbReference>
<evidence type="ECO:0000256" key="1">
    <source>
        <dbReference type="SAM" id="MobiDB-lite"/>
    </source>
</evidence>
<dbReference type="InterPro" id="IPR059029">
    <property type="entry name" value="FAM13A_dom"/>
</dbReference>
<feature type="compositionally biased region" description="Low complexity" evidence="1">
    <location>
        <begin position="318"/>
        <end position="333"/>
    </location>
</feature>
<dbReference type="Pfam" id="PF26116">
    <property type="entry name" value="FAM13A"/>
    <property type="match status" value="2"/>
</dbReference>
<dbReference type="InterPro" id="IPR039102">
    <property type="entry name" value="FAM13"/>
</dbReference>
<feature type="compositionally biased region" description="Polar residues" evidence="1">
    <location>
        <begin position="252"/>
        <end position="264"/>
    </location>
</feature>
<sequence>MKSKKSLSNFWKDPIQLHGNKQQNQNQNNSNNNNQNNQNIKEGQLFGVHLNEIFKRYSTINNIPNIIYHISKNIRENGLNEEGIFRIPGSNTQLQQLKKLYNEGKISSKEDLMTKVEDIHTQASLLKLFIRELPDPLFTFALYDSFVKSHMAKDKVVRVGSLKALLGQLPLAHYSLLKFLAELLRDISSLSHKNKMTSSNLAIIFGPTVMRPQQEDGVKMIEDARHVNGIFLLIIDEYDFLFNNNEFPSFVGGNNKSATTNTSKDINKKEIEDKSNSNSISSSPSSFSKRNAGKFNIGNLNDEISSDFDQQATMIPVSTSSSSTPTGLDSTLTNTHNKQLNSNMVSKNNNKFSILLPSNSNSQVLPVSPTHHRNSPSLSPLPPASPRSSLTLENSPDSNPDIIRTLIKKTCMLLFDKDLPNILTDHYEISKDEIYLPAFDLNVLSNNINNDSPRNSLNNSQNNSNSPRQQRLKNSNNSSSNIGSPTKSKVNNNNSNNSNDTSMNPLEIAFSHLVNIRKENKRPSDLNLMTVPELNDEKAAIKKELREFDLTFNSQNGYLPRRNEKEIMRPLYQRYREVKNMIEHKSSINNNGSKNHINENVIDNVNDNSNSNSNNNNNIQNNNIEMGTSSGSSGGSTNSPMANSNLISTSFGSTSVTPLSTSSSLKNSSGSILSPLSETPKQSSSSSLNNSSNSLYSNSNIVYNSNIEYSKMNREQLKERYHLVKTEKRTLQIELHKYQSDFMKKHGRKLQFVEDREPVQVQYTKYKDLKSELSTIEKYLAYTSGSNSSTSNNQTSQQNSNENNSNIPLHLQK</sequence>
<dbReference type="OrthoDB" id="20936at2759"/>